<evidence type="ECO:0000256" key="1">
    <source>
        <dbReference type="SAM" id="MobiDB-lite"/>
    </source>
</evidence>
<protein>
    <submittedName>
        <fullName evidence="4">Cell division protein FtsN</fullName>
    </submittedName>
</protein>
<dbReference type="PANTHER" id="PTHR38687:SF2">
    <property type="entry name" value="CELL DIVISION PROTEIN FTSN"/>
    <property type="match status" value="1"/>
</dbReference>
<feature type="domain" description="SPOR" evidence="3">
    <location>
        <begin position="170"/>
        <end position="243"/>
    </location>
</feature>
<feature type="compositionally biased region" description="Polar residues" evidence="1">
    <location>
        <begin position="86"/>
        <end position="95"/>
    </location>
</feature>
<feature type="region of interest" description="Disordered" evidence="1">
    <location>
        <begin position="86"/>
        <end position="121"/>
    </location>
</feature>
<name>A0A448TU74_9PAST</name>
<dbReference type="SUPFAM" id="SSF110997">
    <property type="entry name" value="Sporulation related repeat"/>
    <property type="match status" value="1"/>
</dbReference>
<keyword evidence="4" id="KW-0131">Cell cycle</keyword>
<dbReference type="GO" id="GO:0051301">
    <property type="term" value="P:cell division"/>
    <property type="evidence" value="ECO:0007669"/>
    <property type="project" value="UniProtKB-KW"/>
</dbReference>
<gene>
    <name evidence="4" type="primary">ftsN</name>
    <name evidence="4" type="ORF">NCTC12871_00958</name>
</gene>
<dbReference type="PANTHER" id="PTHR38687">
    <property type="entry name" value="CELL DIVISION PROTEIN DEDD-RELATED"/>
    <property type="match status" value="1"/>
</dbReference>
<dbReference type="AlphaFoldDB" id="A0A448TU74"/>
<organism evidence="4 5">
    <name type="scientific">Actinobacillus delphinicola</name>
    <dbReference type="NCBI Taxonomy" id="51161"/>
    <lineage>
        <taxon>Bacteria</taxon>
        <taxon>Pseudomonadati</taxon>
        <taxon>Pseudomonadota</taxon>
        <taxon>Gammaproteobacteria</taxon>
        <taxon>Pasteurellales</taxon>
        <taxon>Pasteurellaceae</taxon>
        <taxon>Actinobacillus</taxon>
    </lineage>
</organism>
<dbReference type="Pfam" id="PF05036">
    <property type="entry name" value="SPOR"/>
    <property type="match status" value="1"/>
</dbReference>
<evidence type="ECO:0000256" key="2">
    <source>
        <dbReference type="SAM" id="Phobius"/>
    </source>
</evidence>
<dbReference type="RefSeq" id="WP_126599479.1">
    <property type="nucleotide sequence ID" value="NZ_LR134510.1"/>
</dbReference>
<dbReference type="GO" id="GO:0042834">
    <property type="term" value="F:peptidoglycan binding"/>
    <property type="evidence" value="ECO:0007669"/>
    <property type="project" value="InterPro"/>
</dbReference>
<dbReference type="PROSITE" id="PS51724">
    <property type="entry name" value="SPOR"/>
    <property type="match status" value="1"/>
</dbReference>
<evidence type="ECO:0000259" key="3">
    <source>
        <dbReference type="PROSITE" id="PS51724"/>
    </source>
</evidence>
<proteinExistence type="predicted"/>
<evidence type="ECO:0000313" key="4">
    <source>
        <dbReference type="EMBL" id="VEJ09496.1"/>
    </source>
</evidence>
<feature type="transmembrane region" description="Helical" evidence="2">
    <location>
        <begin position="21"/>
        <end position="42"/>
    </location>
</feature>
<evidence type="ECO:0000313" key="5">
    <source>
        <dbReference type="Proteomes" id="UP000279799"/>
    </source>
</evidence>
<reference evidence="4 5" key="1">
    <citation type="submission" date="2018-12" db="EMBL/GenBank/DDBJ databases">
        <authorList>
            <consortium name="Pathogen Informatics"/>
        </authorList>
    </citation>
    <scope>NUCLEOTIDE SEQUENCE [LARGE SCALE GENOMIC DNA]</scope>
    <source>
        <strain evidence="4 5">NCTC12871</strain>
    </source>
</reference>
<dbReference type="Proteomes" id="UP000279799">
    <property type="component" value="Chromosome"/>
</dbReference>
<keyword evidence="2" id="KW-0812">Transmembrane</keyword>
<dbReference type="InterPro" id="IPR052521">
    <property type="entry name" value="Cell_div_SPOR-domain"/>
</dbReference>
<dbReference type="Gene3D" id="3.30.70.1070">
    <property type="entry name" value="Sporulation related repeat"/>
    <property type="match status" value="1"/>
</dbReference>
<dbReference type="InterPro" id="IPR036680">
    <property type="entry name" value="SPOR-like_sf"/>
</dbReference>
<sequence>MAKKKSTRTTKSKKKNATKNPSVIWGLVVLIIVVVGAGLYFLKSSTPHVEKVEVKKPQPQAPLPPPPEEKWSYIKALETRTINTLPPASVTTQDNGFVDDKPVTTSTPNVAPKTNNAPVTTIKPDNRVKKAEKPADKSQSLWSVLGQKADANHTTQRADTPTRAATPVTKVASGNFGLQCGAFDQASQAESRRAKLAMLGITAHIKRGGNWYRIFVGPIGSRDQAQQVRDRIHSQVDCFVLGM</sequence>
<dbReference type="InterPro" id="IPR007730">
    <property type="entry name" value="SPOR-like_dom"/>
</dbReference>
<feature type="compositionally biased region" description="Polar residues" evidence="1">
    <location>
        <begin position="103"/>
        <end position="119"/>
    </location>
</feature>
<dbReference type="OrthoDB" id="8558195at2"/>
<keyword evidence="4" id="KW-0132">Cell division</keyword>
<keyword evidence="2" id="KW-1133">Transmembrane helix</keyword>
<dbReference type="KEGG" id="adp:NCTC12871_00958"/>
<keyword evidence="5" id="KW-1185">Reference proteome</keyword>
<keyword evidence="2" id="KW-0472">Membrane</keyword>
<dbReference type="EMBL" id="LR134510">
    <property type="protein sequence ID" value="VEJ09496.1"/>
    <property type="molecule type" value="Genomic_DNA"/>
</dbReference>
<accession>A0A448TU74</accession>